<dbReference type="PANTHER" id="PTHR39419:SF1">
    <property type="entry name" value="SLL0814 PROTEIN"/>
    <property type="match status" value="1"/>
</dbReference>
<keyword evidence="3" id="KW-1185">Reference proteome</keyword>
<feature type="transmembrane region" description="Helical" evidence="1">
    <location>
        <begin position="124"/>
        <end position="142"/>
    </location>
</feature>
<evidence type="ECO:0000313" key="2">
    <source>
        <dbReference type="EMBL" id="SEM08198.1"/>
    </source>
</evidence>
<protein>
    <submittedName>
        <fullName evidence="2">Putative membrane protein</fullName>
    </submittedName>
</protein>
<feature type="transmembrane region" description="Helical" evidence="1">
    <location>
        <begin position="57"/>
        <end position="77"/>
    </location>
</feature>
<dbReference type="Proteomes" id="UP000198521">
    <property type="component" value="Unassembled WGS sequence"/>
</dbReference>
<dbReference type="OrthoDB" id="9811293at2"/>
<dbReference type="Pfam" id="PF04240">
    <property type="entry name" value="Caroten_synth"/>
    <property type="match status" value="1"/>
</dbReference>
<feature type="transmembrane region" description="Helical" evidence="1">
    <location>
        <begin position="162"/>
        <end position="179"/>
    </location>
</feature>
<evidence type="ECO:0000313" key="3">
    <source>
        <dbReference type="Proteomes" id="UP000198521"/>
    </source>
</evidence>
<sequence length="208" mass="23756">MRPERKLFISIILIWLFNISGIIGILIGYDDWFLPLTPFNLLLYLVLILWNAKVNKSLILGLLIPFSIGMITEYLGVNYGLIFGNYQYGNNLGSKILGVPWIIGVNWALLVYCTVAISKKIHSNLFVTSFIGAVLMVALDIIIEVSAPRFDFWEFDSGLVPLQNYIGWLVVAFIAIFLFQKVCKTLQYTVSVHTFIAIFIFFTTFLFY</sequence>
<keyword evidence="1" id="KW-1133">Transmembrane helix</keyword>
<gene>
    <name evidence="2" type="ORF">SAMN04487910_4091</name>
</gene>
<dbReference type="STRING" id="1038014.SAMN04487910_4091"/>
<keyword evidence="1" id="KW-0812">Transmembrane</keyword>
<feature type="transmembrane region" description="Helical" evidence="1">
    <location>
        <begin position="186"/>
        <end position="207"/>
    </location>
</feature>
<dbReference type="InterPro" id="IPR007354">
    <property type="entry name" value="CruF-like"/>
</dbReference>
<accession>A0A1H7VH76</accession>
<proteinExistence type="predicted"/>
<feature type="transmembrane region" description="Helical" evidence="1">
    <location>
        <begin position="32"/>
        <end position="50"/>
    </location>
</feature>
<evidence type="ECO:0000256" key="1">
    <source>
        <dbReference type="SAM" id="Phobius"/>
    </source>
</evidence>
<feature type="transmembrane region" description="Helical" evidence="1">
    <location>
        <begin position="97"/>
        <end position="117"/>
    </location>
</feature>
<feature type="transmembrane region" description="Helical" evidence="1">
    <location>
        <begin position="7"/>
        <end position="26"/>
    </location>
</feature>
<dbReference type="EMBL" id="FOAB01000008">
    <property type="protein sequence ID" value="SEM08198.1"/>
    <property type="molecule type" value="Genomic_DNA"/>
</dbReference>
<organism evidence="2 3">
    <name type="scientific">Aquimarina amphilecti</name>
    <dbReference type="NCBI Taxonomy" id="1038014"/>
    <lineage>
        <taxon>Bacteria</taxon>
        <taxon>Pseudomonadati</taxon>
        <taxon>Bacteroidota</taxon>
        <taxon>Flavobacteriia</taxon>
        <taxon>Flavobacteriales</taxon>
        <taxon>Flavobacteriaceae</taxon>
        <taxon>Aquimarina</taxon>
    </lineage>
</organism>
<dbReference type="AlphaFoldDB" id="A0A1H7VH76"/>
<keyword evidence="1" id="KW-0472">Membrane</keyword>
<dbReference type="PANTHER" id="PTHR39419">
    <property type="entry name" value="SLL0814 PROTEIN"/>
    <property type="match status" value="1"/>
</dbReference>
<name>A0A1H7VH76_AQUAM</name>
<reference evidence="2 3" key="1">
    <citation type="submission" date="2016-10" db="EMBL/GenBank/DDBJ databases">
        <authorList>
            <person name="de Groot N.N."/>
        </authorList>
    </citation>
    <scope>NUCLEOTIDE SEQUENCE [LARGE SCALE GENOMIC DNA]</scope>
    <source>
        <strain evidence="2 3">DSM 25232</strain>
    </source>
</reference>
<dbReference type="RefSeq" id="WP_091411858.1">
    <property type="nucleotide sequence ID" value="NZ_FOAB01000008.1"/>
</dbReference>